<dbReference type="GO" id="GO:0015086">
    <property type="term" value="F:cadmium ion transmembrane transporter activity"/>
    <property type="evidence" value="ECO:0007669"/>
    <property type="project" value="TreeGrafter"/>
</dbReference>
<evidence type="ECO:0000256" key="6">
    <source>
        <dbReference type="ARBA" id="ARBA00022741"/>
    </source>
</evidence>
<reference evidence="15 16" key="1">
    <citation type="submission" date="2019-01" db="EMBL/GenBank/DDBJ databases">
        <title>Genome sequencing of strain DFW100M-13.</title>
        <authorList>
            <person name="Heo J."/>
            <person name="Kim S.-J."/>
            <person name="Kim J.-S."/>
            <person name="Hong S.-B."/>
            <person name="Kwon S.-W."/>
        </authorList>
    </citation>
    <scope>NUCLEOTIDE SEQUENCE [LARGE SCALE GENOMIC DNA]</scope>
    <source>
        <strain evidence="15 16">DFW100M-13</strain>
    </source>
</reference>
<evidence type="ECO:0000259" key="14">
    <source>
        <dbReference type="Pfam" id="PF00122"/>
    </source>
</evidence>
<keyword evidence="4 13" id="KW-0812">Transmembrane</keyword>
<keyword evidence="9" id="KW-1278">Translocase</keyword>
<evidence type="ECO:0000256" key="3">
    <source>
        <dbReference type="ARBA" id="ARBA00022475"/>
    </source>
</evidence>
<comment type="subcellular location">
    <subcellularLocation>
        <location evidence="1">Cell membrane</location>
        <topology evidence="1">Multi-pass membrane protein</topology>
    </subcellularLocation>
</comment>
<dbReference type="GO" id="GO:0016887">
    <property type="term" value="F:ATP hydrolysis activity"/>
    <property type="evidence" value="ECO:0007669"/>
    <property type="project" value="InterPro"/>
</dbReference>
<feature type="transmembrane region" description="Helical" evidence="13">
    <location>
        <begin position="68"/>
        <end position="85"/>
    </location>
</feature>
<dbReference type="FunFam" id="2.70.150.10:FF:000020">
    <property type="entry name" value="Copper-exporting P-type ATPase A"/>
    <property type="match status" value="1"/>
</dbReference>
<dbReference type="InterPro" id="IPR008250">
    <property type="entry name" value="ATPase_P-typ_transduc_dom_A_sf"/>
</dbReference>
<evidence type="ECO:0000256" key="11">
    <source>
        <dbReference type="ARBA" id="ARBA00023008"/>
    </source>
</evidence>
<dbReference type="SUPFAM" id="SSF81665">
    <property type="entry name" value="Calcium ATPase, transmembrane domain M"/>
    <property type="match status" value="1"/>
</dbReference>
<dbReference type="InterPro" id="IPR044492">
    <property type="entry name" value="P_typ_ATPase_HD_dom"/>
</dbReference>
<evidence type="ECO:0000256" key="4">
    <source>
        <dbReference type="ARBA" id="ARBA00022692"/>
    </source>
</evidence>
<dbReference type="CDD" id="cd02079">
    <property type="entry name" value="P-type_ATPase_HM"/>
    <property type="match status" value="1"/>
</dbReference>
<dbReference type="SFLD" id="SFLDF00027">
    <property type="entry name" value="p-type_atpase"/>
    <property type="match status" value="1"/>
</dbReference>
<dbReference type="PROSITE" id="PS00154">
    <property type="entry name" value="ATPASE_E1_E2"/>
    <property type="match status" value="1"/>
</dbReference>
<dbReference type="PRINTS" id="PR00941">
    <property type="entry name" value="CDATPASE"/>
</dbReference>
<feature type="transmembrane region" description="Helical" evidence="13">
    <location>
        <begin position="12"/>
        <end position="37"/>
    </location>
</feature>
<keyword evidence="6 13" id="KW-0547">Nucleotide-binding</keyword>
<dbReference type="Pfam" id="PF00702">
    <property type="entry name" value="Hydrolase"/>
    <property type="match status" value="1"/>
</dbReference>
<dbReference type="Proteomes" id="UP000293995">
    <property type="component" value="Chromosome"/>
</dbReference>
<dbReference type="PANTHER" id="PTHR48085">
    <property type="entry name" value="CADMIUM/ZINC-TRANSPORTING ATPASE HMA2-RELATED"/>
    <property type="match status" value="1"/>
</dbReference>
<dbReference type="AlphaFoldDB" id="A0A4P6EDK5"/>
<dbReference type="SUPFAM" id="SSF81653">
    <property type="entry name" value="Calcium ATPase, transduction domain A"/>
    <property type="match status" value="1"/>
</dbReference>
<comment type="similarity">
    <text evidence="2 13">Belongs to the cation transport ATPase (P-type) (TC 3.A.3) family. Type IB subfamily.</text>
</comment>
<keyword evidence="8 13" id="KW-0067">ATP-binding</keyword>
<evidence type="ECO:0000256" key="10">
    <source>
        <dbReference type="ARBA" id="ARBA00022989"/>
    </source>
</evidence>
<feature type="transmembrane region" description="Helical" evidence="13">
    <location>
        <begin position="607"/>
        <end position="625"/>
    </location>
</feature>
<evidence type="ECO:0000256" key="7">
    <source>
        <dbReference type="ARBA" id="ARBA00022796"/>
    </source>
</evidence>
<dbReference type="NCBIfam" id="TIGR01494">
    <property type="entry name" value="ATPase_P-type"/>
    <property type="match status" value="2"/>
</dbReference>
<accession>A0A4P6EDK5</accession>
<feature type="transmembrane region" description="Helical" evidence="13">
    <location>
        <begin position="43"/>
        <end position="61"/>
    </location>
</feature>
<dbReference type="Gene3D" id="3.40.50.1000">
    <property type="entry name" value="HAD superfamily/HAD-like"/>
    <property type="match status" value="1"/>
</dbReference>
<dbReference type="OrthoDB" id="7059309at2"/>
<sequence length="654" mass="67112">MKRSHPATLNPAASQAVVLVGSGILLLTALVLHLAGAEAGRDAALVVAAIVAGTPTAVSAMRSLRHRAVGIDLLVTIAVAGALVIGEDVEAAVVSTLFVFGAYLEARTLARTRRSLRELLDLAPREAHLLRGSAVVTVPLDDVTVGDRIVVRTGSRVPVDGTIVRGSASVDESTVTGEPLAVVKQVGDRVWSGTVLENGYVEFDADRVGEDTAFAQIVELIEQAQDSQAPTQRFLDRFARWYTPAIVVAAAIALILTRDIRFALTFLVIACPGALVISTPVSLVAGLGNATRHGALIKGGDALERLARFDAVVLDKTGTLTQGSPEVTAVVGISRDDDGLLRLVATLEQASEHPLGRTLVRAAHERGLTLGAAPAAVEVVAGRGIHGLVGEGAAVRVVAVGAQRMLDDAGLVAPPALADRAAALEAGGSTVSFVTIDGAVAGLVAITDPVRPEAAVAIAALRRAGVRRFAMLTGDNPRTAAAVAAQVGIDRDDDIVAARLLPADKVAHVQSLAAQGQRVAMVGDGVNDAPAIAAAHVGVAMGGGTDVSAEAADVILLGGRLDALPHARAVARATVRNMRENTTIALGTVALLLAAVIGGFVHMGGGMLVHEISVLLVIVNAMRLIRFRDRDAAAVTRAAGAAGQRPVSPVQPVR</sequence>
<keyword evidence="12 13" id="KW-0472">Membrane</keyword>
<feature type="transmembrane region" description="Helical" evidence="13">
    <location>
        <begin position="238"/>
        <end position="256"/>
    </location>
</feature>
<gene>
    <name evidence="15" type="ORF">ET475_10375</name>
</gene>
<evidence type="ECO:0000256" key="12">
    <source>
        <dbReference type="ARBA" id="ARBA00023136"/>
    </source>
</evidence>
<evidence type="ECO:0000313" key="15">
    <source>
        <dbReference type="EMBL" id="QAY60350.1"/>
    </source>
</evidence>
<keyword evidence="5 13" id="KW-0479">Metal-binding</keyword>
<dbReference type="Pfam" id="PF00122">
    <property type="entry name" value="E1-E2_ATPase"/>
    <property type="match status" value="1"/>
</dbReference>
<feature type="domain" description="P-type ATPase A" evidence="14">
    <location>
        <begin position="122"/>
        <end position="222"/>
    </location>
</feature>
<name>A0A4P6EDK5_9MICO</name>
<dbReference type="InterPro" id="IPR023214">
    <property type="entry name" value="HAD_sf"/>
</dbReference>
<dbReference type="KEGG" id="mprt:ET475_10375"/>
<dbReference type="GO" id="GO:0006825">
    <property type="term" value="P:copper ion transport"/>
    <property type="evidence" value="ECO:0007669"/>
    <property type="project" value="UniProtKB-KW"/>
</dbReference>
<protein>
    <submittedName>
        <fullName evidence="15">Cation-translocating P-type ATPase</fullName>
    </submittedName>
</protein>
<keyword evidence="7" id="KW-0187">Copper transport</keyword>
<dbReference type="InterPro" id="IPR059000">
    <property type="entry name" value="ATPase_P-type_domA"/>
</dbReference>
<feature type="transmembrane region" description="Helical" evidence="13">
    <location>
        <begin position="582"/>
        <end position="601"/>
    </location>
</feature>
<keyword evidence="16" id="KW-1185">Reference proteome</keyword>
<dbReference type="InterPro" id="IPR027256">
    <property type="entry name" value="P-typ_ATPase_IB"/>
</dbReference>
<evidence type="ECO:0000313" key="16">
    <source>
        <dbReference type="Proteomes" id="UP000293995"/>
    </source>
</evidence>
<dbReference type="InterPro" id="IPR001757">
    <property type="entry name" value="P_typ_ATPase"/>
</dbReference>
<keyword evidence="3 13" id="KW-1003">Cell membrane</keyword>
<evidence type="ECO:0000256" key="8">
    <source>
        <dbReference type="ARBA" id="ARBA00022840"/>
    </source>
</evidence>
<dbReference type="GO" id="GO:0019829">
    <property type="term" value="F:ATPase-coupled monoatomic cation transmembrane transporter activity"/>
    <property type="evidence" value="ECO:0007669"/>
    <property type="project" value="InterPro"/>
</dbReference>
<dbReference type="SFLD" id="SFLDG00002">
    <property type="entry name" value="C1.7:_P-type_atpase_like"/>
    <property type="match status" value="1"/>
</dbReference>
<dbReference type="SFLD" id="SFLDS00003">
    <property type="entry name" value="Haloacid_Dehalogenase"/>
    <property type="match status" value="1"/>
</dbReference>
<dbReference type="InterPro" id="IPR018303">
    <property type="entry name" value="ATPase_P-typ_P_site"/>
</dbReference>
<dbReference type="PANTHER" id="PTHR48085:SF5">
    <property type="entry name" value="CADMIUM_ZINC-TRANSPORTING ATPASE HMA4-RELATED"/>
    <property type="match status" value="1"/>
</dbReference>
<dbReference type="InterPro" id="IPR051014">
    <property type="entry name" value="Cation_Transport_ATPase_IB"/>
</dbReference>
<dbReference type="PRINTS" id="PR00119">
    <property type="entry name" value="CATATPASE"/>
</dbReference>
<keyword evidence="11" id="KW-0186">Copper</keyword>
<feature type="transmembrane region" description="Helical" evidence="13">
    <location>
        <begin position="262"/>
        <end position="288"/>
    </location>
</feature>
<evidence type="ECO:0000256" key="9">
    <source>
        <dbReference type="ARBA" id="ARBA00022967"/>
    </source>
</evidence>
<dbReference type="NCBIfam" id="TIGR01525">
    <property type="entry name" value="ATPase-IB_hvy"/>
    <property type="match status" value="1"/>
</dbReference>
<organism evidence="15 16">
    <name type="scientific">Microbacterium protaetiae</name>
    <dbReference type="NCBI Taxonomy" id="2509458"/>
    <lineage>
        <taxon>Bacteria</taxon>
        <taxon>Bacillati</taxon>
        <taxon>Actinomycetota</taxon>
        <taxon>Actinomycetes</taxon>
        <taxon>Micrococcales</taxon>
        <taxon>Microbacteriaceae</taxon>
        <taxon>Microbacterium</taxon>
    </lineage>
</organism>
<evidence type="ECO:0000256" key="2">
    <source>
        <dbReference type="ARBA" id="ARBA00006024"/>
    </source>
</evidence>
<keyword evidence="7" id="KW-0406">Ion transport</keyword>
<dbReference type="GO" id="GO:0046872">
    <property type="term" value="F:metal ion binding"/>
    <property type="evidence" value="ECO:0007669"/>
    <property type="project" value="UniProtKB-KW"/>
</dbReference>
<evidence type="ECO:0000256" key="1">
    <source>
        <dbReference type="ARBA" id="ARBA00004651"/>
    </source>
</evidence>
<evidence type="ECO:0000256" key="13">
    <source>
        <dbReference type="RuleBase" id="RU362081"/>
    </source>
</evidence>
<dbReference type="EMBL" id="CP035494">
    <property type="protein sequence ID" value="QAY60350.1"/>
    <property type="molecule type" value="Genomic_DNA"/>
</dbReference>
<dbReference type="RefSeq" id="WP_129389569.1">
    <property type="nucleotide sequence ID" value="NZ_CP035494.1"/>
</dbReference>
<proteinExistence type="inferred from homology"/>
<dbReference type="GO" id="GO:0005524">
    <property type="term" value="F:ATP binding"/>
    <property type="evidence" value="ECO:0007669"/>
    <property type="project" value="UniProtKB-UniRule"/>
</dbReference>
<dbReference type="Gene3D" id="3.40.1110.10">
    <property type="entry name" value="Calcium-transporting ATPase, cytoplasmic domain N"/>
    <property type="match status" value="1"/>
</dbReference>
<keyword evidence="10 13" id="KW-1133">Transmembrane helix</keyword>
<evidence type="ECO:0000256" key="5">
    <source>
        <dbReference type="ARBA" id="ARBA00022723"/>
    </source>
</evidence>
<dbReference type="SUPFAM" id="SSF56784">
    <property type="entry name" value="HAD-like"/>
    <property type="match status" value="1"/>
</dbReference>
<dbReference type="InterPro" id="IPR023299">
    <property type="entry name" value="ATPase_P-typ_cyto_dom_N"/>
</dbReference>
<dbReference type="PROSITE" id="PS01229">
    <property type="entry name" value="COF_2"/>
    <property type="match status" value="1"/>
</dbReference>
<dbReference type="GO" id="GO:0005886">
    <property type="term" value="C:plasma membrane"/>
    <property type="evidence" value="ECO:0007669"/>
    <property type="project" value="UniProtKB-SubCell"/>
</dbReference>
<keyword evidence="7" id="KW-0813">Transport</keyword>
<dbReference type="Gene3D" id="2.70.150.10">
    <property type="entry name" value="Calcium-transporting ATPase, cytoplasmic transduction domain A"/>
    <property type="match status" value="1"/>
</dbReference>
<dbReference type="InterPro" id="IPR023298">
    <property type="entry name" value="ATPase_P-typ_TM_dom_sf"/>
</dbReference>
<dbReference type="InterPro" id="IPR036412">
    <property type="entry name" value="HAD-like_sf"/>
</dbReference>